<gene>
    <name evidence="2" type="ORF">NSPZN2_30559</name>
</gene>
<dbReference type="InterPro" id="IPR000415">
    <property type="entry name" value="Nitroreductase-like"/>
</dbReference>
<dbReference type="Proteomes" id="UP000675880">
    <property type="component" value="Unassembled WGS sequence"/>
</dbReference>
<dbReference type="Gene3D" id="3.40.109.10">
    <property type="entry name" value="NADH Oxidase"/>
    <property type="match status" value="1"/>
</dbReference>
<name>A0ABN7LMP3_9BACT</name>
<dbReference type="SUPFAM" id="SSF55469">
    <property type="entry name" value="FMN-dependent nitroreductase-like"/>
    <property type="match status" value="1"/>
</dbReference>
<dbReference type="InterPro" id="IPR050627">
    <property type="entry name" value="Nitroreductase/BluB"/>
</dbReference>
<keyword evidence="3" id="KW-1185">Reference proteome</keyword>
<evidence type="ECO:0000313" key="3">
    <source>
        <dbReference type="Proteomes" id="UP000675880"/>
    </source>
</evidence>
<dbReference type="InterPro" id="IPR029479">
    <property type="entry name" value="Nitroreductase"/>
</dbReference>
<dbReference type="RefSeq" id="WP_213042708.1">
    <property type="nucleotide sequence ID" value="NZ_CAJNBJ010000016.1"/>
</dbReference>
<comment type="caution">
    <text evidence="2">The sequence shown here is derived from an EMBL/GenBank/DDBJ whole genome shotgun (WGS) entry which is preliminary data.</text>
</comment>
<reference evidence="2 3" key="1">
    <citation type="submission" date="2021-02" db="EMBL/GenBank/DDBJ databases">
        <authorList>
            <person name="Han P."/>
        </authorList>
    </citation>
    <scope>NUCLEOTIDE SEQUENCE [LARGE SCALE GENOMIC DNA]</scope>
    <source>
        <strain evidence="2">Candidatus Nitrospira sp. ZN2</strain>
    </source>
</reference>
<dbReference type="EMBL" id="CAJNBJ010000016">
    <property type="protein sequence ID" value="CAE6759224.1"/>
    <property type="molecule type" value="Genomic_DNA"/>
</dbReference>
<evidence type="ECO:0000313" key="2">
    <source>
        <dbReference type="EMBL" id="CAE6759224.1"/>
    </source>
</evidence>
<dbReference type="PANTHER" id="PTHR23026">
    <property type="entry name" value="NADPH NITROREDUCTASE"/>
    <property type="match status" value="1"/>
</dbReference>
<dbReference type="Pfam" id="PF00881">
    <property type="entry name" value="Nitroreductase"/>
    <property type="match status" value="1"/>
</dbReference>
<sequence length="186" mass="20848">MEVRDAIYSRRSVRAYSDQPVDRATVEALLKAATQAPSSMNEQPWAFVIVQDPRQLTLWSERIKGYVFQRLQPDSPLTKYRDMLASPDYHVFHRAGTLIIICARPGAHNGEEDCSLAAQNLMLAAHAMGLGTCPIGFARPWLNRAKSKRELAIPATYKVVFPVIVGYPKGETAAVARKEPEVLLWR</sequence>
<proteinExistence type="predicted"/>
<evidence type="ECO:0000259" key="1">
    <source>
        <dbReference type="Pfam" id="PF00881"/>
    </source>
</evidence>
<organism evidence="2 3">
    <name type="scientific">Nitrospira defluvii</name>
    <dbReference type="NCBI Taxonomy" id="330214"/>
    <lineage>
        <taxon>Bacteria</taxon>
        <taxon>Pseudomonadati</taxon>
        <taxon>Nitrospirota</taxon>
        <taxon>Nitrospiria</taxon>
        <taxon>Nitrospirales</taxon>
        <taxon>Nitrospiraceae</taxon>
        <taxon>Nitrospira</taxon>
    </lineage>
</organism>
<dbReference type="CDD" id="cd02136">
    <property type="entry name" value="PnbA_NfnB-like"/>
    <property type="match status" value="1"/>
</dbReference>
<protein>
    <submittedName>
        <fullName evidence="2">Nitroreductase</fullName>
    </submittedName>
</protein>
<accession>A0ABN7LMP3</accession>
<feature type="domain" description="Nitroreductase" evidence="1">
    <location>
        <begin position="7"/>
        <end position="167"/>
    </location>
</feature>
<dbReference type="PANTHER" id="PTHR23026:SF123">
    <property type="entry name" value="NAD(P)H NITROREDUCTASE RV3131-RELATED"/>
    <property type="match status" value="1"/>
</dbReference>